<dbReference type="InterPro" id="IPR043993">
    <property type="entry name" value="T4SS_pilin"/>
</dbReference>
<feature type="transmembrane region" description="Helical" evidence="1">
    <location>
        <begin position="76"/>
        <end position="100"/>
    </location>
</feature>
<comment type="caution">
    <text evidence="2">The sequence shown here is derived from an EMBL/GenBank/DDBJ whole genome shotgun (WGS) entry which is preliminary data.</text>
</comment>
<dbReference type="AlphaFoldDB" id="A0A0G1GW51"/>
<reference evidence="2 3" key="1">
    <citation type="journal article" date="2015" name="Nature">
        <title>rRNA introns, odd ribosomes, and small enigmatic genomes across a large radiation of phyla.</title>
        <authorList>
            <person name="Brown C.T."/>
            <person name="Hug L.A."/>
            <person name="Thomas B.C."/>
            <person name="Sharon I."/>
            <person name="Castelle C.J."/>
            <person name="Singh A."/>
            <person name="Wilkins M.J."/>
            <person name="Williams K.H."/>
            <person name="Banfield J.F."/>
        </authorList>
    </citation>
    <scope>NUCLEOTIDE SEQUENCE [LARGE SCALE GENOMIC DNA]</scope>
</reference>
<evidence type="ECO:0000313" key="2">
    <source>
        <dbReference type="EMBL" id="KKT38875.1"/>
    </source>
</evidence>
<proteinExistence type="predicted"/>
<gene>
    <name evidence="2" type="ORF">UW22_C0004G0005</name>
</gene>
<dbReference type="Proteomes" id="UP000034617">
    <property type="component" value="Unassembled WGS sequence"/>
</dbReference>
<organism evidence="2 3">
    <name type="scientific">Candidatus Gottesmanbacteria bacterium GW2011_GWB1_44_11c</name>
    <dbReference type="NCBI Taxonomy" id="1618447"/>
    <lineage>
        <taxon>Bacteria</taxon>
        <taxon>Candidatus Gottesmaniibacteriota</taxon>
    </lineage>
</organism>
<dbReference type="EMBL" id="LCHM01000004">
    <property type="protein sequence ID" value="KKT38875.1"/>
    <property type="molecule type" value="Genomic_DNA"/>
</dbReference>
<protein>
    <recommendedName>
        <fullName evidence="4">TrbC/VIRB2 family protein</fullName>
    </recommendedName>
</protein>
<accession>A0A0G1GW51</accession>
<keyword evidence="1" id="KW-0812">Transmembrane</keyword>
<sequence length="114" mass="12162">MMNILPHIYAAEQWSGLEGPDKDVASIASLTSLFKNAVTGITAFAGVVLFVVIVMAGFTFLFSGGDAKQLEKAKNTFTYAILGLIVIVCAYLILQLIGLFTGANVTEFNLNIGK</sequence>
<name>A0A0G1GW51_9BACT</name>
<feature type="transmembrane region" description="Helical" evidence="1">
    <location>
        <begin position="41"/>
        <end position="64"/>
    </location>
</feature>
<evidence type="ECO:0000313" key="3">
    <source>
        <dbReference type="Proteomes" id="UP000034617"/>
    </source>
</evidence>
<keyword evidence="1" id="KW-1133">Transmembrane helix</keyword>
<dbReference type="Pfam" id="PF18895">
    <property type="entry name" value="T4SS_pilin"/>
    <property type="match status" value="1"/>
</dbReference>
<evidence type="ECO:0008006" key="4">
    <source>
        <dbReference type="Google" id="ProtNLM"/>
    </source>
</evidence>
<keyword evidence="1" id="KW-0472">Membrane</keyword>
<evidence type="ECO:0000256" key="1">
    <source>
        <dbReference type="SAM" id="Phobius"/>
    </source>
</evidence>